<protein>
    <submittedName>
        <fullName evidence="2">Uncharacterized protein</fullName>
    </submittedName>
</protein>
<feature type="region of interest" description="Disordered" evidence="1">
    <location>
        <begin position="20"/>
        <end position="60"/>
    </location>
</feature>
<accession>Q0RR25</accession>
<gene>
    <name evidence="2" type="ordered locus">FRAAL1338</name>
</gene>
<organism evidence="2 3">
    <name type="scientific">Frankia alni (strain DSM 45986 / CECT 9034 / ACN14a)</name>
    <dbReference type="NCBI Taxonomy" id="326424"/>
    <lineage>
        <taxon>Bacteria</taxon>
        <taxon>Bacillati</taxon>
        <taxon>Actinomycetota</taxon>
        <taxon>Actinomycetes</taxon>
        <taxon>Frankiales</taxon>
        <taxon>Frankiaceae</taxon>
        <taxon>Frankia</taxon>
    </lineage>
</organism>
<sequence length="60" mass="6493">MTDLAFATIQPFAKIPLFAPIAPSPSDRRERGTHGLGTGRRRAGGRRAHGRRCRRVGPAA</sequence>
<dbReference type="Proteomes" id="UP000000657">
    <property type="component" value="Chromosome"/>
</dbReference>
<dbReference type="EMBL" id="CT573213">
    <property type="protein sequence ID" value="CAJ59998.1"/>
    <property type="molecule type" value="Genomic_DNA"/>
</dbReference>
<evidence type="ECO:0000313" key="3">
    <source>
        <dbReference type="Proteomes" id="UP000000657"/>
    </source>
</evidence>
<proteinExistence type="predicted"/>
<evidence type="ECO:0000313" key="2">
    <source>
        <dbReference type="EMBL" id="CAJ59998.1"/>
    </source>
</evidence>
<keyword evidence="3" id="KW-1185">Reference proteome</keyword>
<reference evidence="2 3" key="1">
    <citation type="journal article" date="2007" name="Genome Res.">
        <title>Genome characteristics of facultatively symbiotic Frankia sp. strains reflect host range and host plant biogeography.</title>
        <authorList>
            <person name="Normand P."/>
            <person name="Lapierre P."/>
            <person name="Tisa L.S."/>
            <person name="Gogarten J.P."/>
            <person name="Alloisio N."/>
            <person name="Bagnarol E."/>
            <person name="Bassi C.A."/>
            <person name="Berry A.M."/>
            <person name="Bickhart D.M."/>
            <person name="Choisne N."/>
            <person name="Couloux A."/>
            <person name="Cournoyer B."/>
            <person name="Cruveiller S."/>
            <person name="Daubin V."/>
            <person name="Demange N."/>
            <person name="Francino M.P."/>
            <person name="Goltsman E."/>
            <person name="Huang Y."/>
            <person name="Kopp O.R."/>
            <person name="Labarre L."/>
            <person name="Lapidus A."/>
            <person name="Lavire C."/>
            <person name="Marechal J."/>
            <person name="Martinez M."/>
            <person name="Mastronunzio J.E."/>
            <person name="Mullin B.C."/>
            <person name="Niemann J."/>
            <person name="Pujic P."/>
            <person name="Rawnsley T."/>
            <person name="Rouy Z."/>
            <person name="Schenowitz C."/>
            <person name="Sellstedt A."/>
            <person name="Tavares F."/>
            <person name="Tomkins J.P."/>
            <person name="Vallenet D."/>
            <person name="Valverde C."/>
            <person name="Wall L.G."/>
            <person name="Wang Y."/>
            <person name="Medigue C."/>
            <person name="Benson D.R."/>
        </authorList>
    </citation>
    <scope>NUCLEOTIDE SEQUENCE [LARGE SCALE GENOMIC DNA]</scope>
    <source>
        <strain evidence="3">DSM 45986 / CECT 9034 / ACN14a</strain>
    </source>
</reference>
<dbReference type="HOGENOM" id="CLU_2934756_0_0_11"/>
<dbReference type="KEGG" id="fal:FRAAL1338"/>
<feature type="compositionally biased region" description="Basic residues" evidence="1">
    <location>
        <begin position="39"/>
        <end position="60"/>
    </location>
</feature>
<evidence type="ECO:0000256" key="1">
    <source>
        <dbReference type="SAM" id="MobiDB-lite"/>
    </source>
</evidence>
<name>Q0RR25_FRAAA</name>
<dbReference type="AlphaFoldDB" id="Q0RR25"/>